<feature type="domain" description="ABC transporter" evidence="5">
    <location>
        <begin position="5"/>
        <end position="222"/>
    </location>
</feature>
<reference evidence="6 7" key="1">
    <citation type="journal article" date="2015" name="Nature">
        <title>rRNA introns, odd ribosomes, and small enigmatic genomes across a large radiation of phyla.</title>
        <authorList>
            <person name="Brown C.T."/>
            <person name="Hug L.A."/>
            <person name="Thomas B.C."/>
            <person name="Sharon I."/>
            <person name="Castelle C.J."/>
            <person name="Singh A."/>
            <person name="Wilkins M.J."/>
            <person name="Williams K.H."/>
            <person name="Banfield J.F."/>
        </authorList>
    </citation>
    <scope>NUCLEOTIDE SEQUENCE [LARGE SCALE GENOMIC DNA]</scope>
</reference>
<dbReference type="InterPro" id="IPR017911">
    <property type="entry name" value="MacB-like_ATP-bd"/>
</dbReference>
<dbReference type="CDD" id="cd03255">
    <property type="entry name" value="ABC_MJ0796_LolCDE_FtsE"/>
    <property type="match status" value="1"/>
</dbReference>
<dbReference type="InterPro" id="IPR017871">
    <property type="entry name" value="ABC_transporter-like_CS"/>
</dbReference>
<evidence type="ECO:0000313" key="7">
    <source>
        <dbReference type="Proteomes" id="UP000033910"/>
    </source>
</evidence>
<evidence type="ECO:0000259" key="5">
    <source>
        <dbReference type="PROSITE" id="PS50893"/>
    </source>
</evidence>
<evidence type="ECO:0000256" key="3">
    <source>
        <dbReference type="ARBA" id="ARBA00022741"/>
    </source>
</evidence>
<dbReference type="EMBL" id="LCGF01000008">
    <property type="protein sequence ID" value="KKT11967.1"/>
    <property type="molecule type" value="Genomic_DNA"/>
</dbReference>
<evidence type="ECO:0000313" key="6">
    <source>
        <dbReference type="EMBL" id="KKT11967.1"/>
    </source>
</evidence>
<accession>A0A0G1GX70</accession>
<dbReference type="Proteomes" id="UP000033910">
    <property type="component" value="Unassembled WGS sequence"/>
</dbReference>
<dbReference type="GO" id="GO:0005524">
    <property type="term" value="F:ATP binding"/>
    <property type="evidence" value="ECO:0007669"/>
    <property type="project" value="UniProtKB-KW"/>
</dbReference>
<dbReference type="PROSITE" id="PS00211">
    <property type="entry name" value="ABC_TRANSPORTER_1"/>
    <property type="match status" value="1"/>
</dbReference>
<evidence type="ECO:0000256" key="4">
    <source>
        <dbReference type="ARBA" id="ARBA00022840"/>
    </source>
</evidence>
<comment type="caution">
    <text evidence="6">The sequence shown here is derived from an EMBL/GenBank/DDBJ whole genome shotgun (WGS) entry which is preliminary data.</text>
</comment>
<keyword evidence="3" id="KW-0547">Nucleotide-binding</keyword>
<proteinExistence type="inferred from homology"/>
<dbReference type="PANTHER" id="PTHR42798">
    <property type="entry name" value="LIPOPROTEIN-RELEASING SYSTEM ATP-BINDING PROTEIN LOLD"/>
    <property type="match status" value="1"/>
</dbReference>
<gene>
    <name evidence="6" type="ORF">UV89_C0008G0003</name>
</gene>
<dbReference type="PROSITE" id="PS50893">
    <property type="entry name" value="ABC_TRANSPORTER_2"/>
    <property type="match status" value="1"/>
</dbReference>
<dbReference type="GO" id="GO:0016887">
    <property type="term" value="F:ATP hydrolysis activity"/>
    <property type="evidence" value="ECO:0007669"/>
    <property type="project" value="InterPro"/>
</dbReference>
<dbReference type="PANTHER" id="PTHR42798:SF6">
    <property type="entry name" value="CELL DIVISION ATP-BINDING PROTEIN FTSE"/>
    <property type="match status" value="1"/>
</dbReference>
<comment type="similarity">
    <text evidence="1">Belongs to the ABC transporter superfamily.</text>
</comment>
<keyword evidence="2" id="KW-0813">Transport</keyword>
<dbReference type="Pfam" id="PF00005">
    <property type="entry name" value="ABC_tran"/>
    <property type="match status" value="1"/>
</dbReference>
<evidence type="ECO:0000256" key="2">
    <source>
        <dbReference type="ARBA" id="ARBA00022448"/>
    </source>
</evidence>
<dbReference type="InterPro" id="IPR003593">
    <property type="entry name" value="AAA+_ATPase"/>
</dbReference>
<evidence type="ECO:0000256" key="1">
    <source>
        <dbReference type="ARBA" id="ARBA00005417"/>
    </source>
</evidence>
<name>A0A0G1GX70_UNCKA</name>
<protein>
    <submittedName>
        <fullName evidence="6">Abc transporter related protein</fullName>
    </submittedName>
</protein>
<dbReference type="FunFam" id="3.40.50.300:FF:000032">
    <property type="entry name" value="Export ABC transporter ATP-binding protein"/>
    <property type="match status" value="1"/>
</dbReference>
<dbReference type="InterPro" id="IPR027417">
    <property type="entry name" value="P-loop_NTPase"/>
</dbReference>
<dbReference type="GO" id="GO:0022857">
    <property type="term" value="F:transmembrane transporter activity"/>
    <property type="evidence" value="ECO:0007669"/>
    <property type="project" value="UniProtKB-ARBA"/>
</dbReference>
<organism evidence="6 7">
    <name type="scientific">candidate division WWE3 bacterium GW2011_GWB2_43_22</name>
    <dbReference type="NCBI Taxonomy" id="1619118"/>
    <lineage>
        <taxon>Bacteria</taxon>
        <taxon>Katanobacteria</taxon>
    </lineage>
</organism>
<dbReference type="GO" id="GO:0098796">
    <property type="term" value="C:membrane protein complex"/>
    <property type="evidence" value="ECO:0007669"/>
    <property type="project" value="UniProtKB-ARBA"/>
</dbReference>
<keyword evidence="4" id="KW-0067">ATP-binding</keyword>
<dbReference type="Gene3D" id="3.40.50.300">
    <property type="entry name" value="P-loop containing nucleotide triphosphate hydrolases"/>
    <property type="match status" value="1"/>
</dbReference>
<dbReference type="SUPFAM" id="SSF52540">
    <property type="entry name" value="P-loop containing nucleoside triphosphate hydrolases"/>
    <property type="match status" value="1"/>
</dbReference>
<dbReference type="InterPro" id="IPR003439">
    <property type="entry name" value="ABC_transporter-like_ATP-bd"/>
</dbReference>
<dbReference type="SMART" id="SM00382">
    <property type="entry name" value="AAA"/>
    <property type="match status" value="1"/>
</dbReference>
<dbReference type="AlphaFoldDB" id="A0A0G1GX70"/>
<sequence length="223" mass="24497">MTPVLQAQNVSKIYDMGSTKIEALMGIDIEINKGEFVAIVGKSGSGKSTLMHILGLLDTPTDGEIILNGVNTKGMTEKQLAQVRNEEIGFVFQSFNLLQRTTVLDNVILPLKYSKVPGSEWERKAKEVIEIVGLQNRLKNKSNELSGGQKQRVAIARAMVNDPSMILADEPTGNLDTKTGDEIVNNFLKLNSQGKTIILVTHDDDLAKIAQRKIVLKDGRIVK</sequence>